<name>A0A6G0ZB25_APHCR</name>
<dbReference type="PROSITE" id="PS50157">
    <property type="entry name" value="ZINC_FINGER_C2H2_2"/>
    <property type="match status" value="4"/>
</dbReference>
<keyword evidence="3 5" id="KW-0863">Zinc-finger</keyword>
<keyword evidence="8" id="KW-1185">Reference proteome</keyword>
<dbReference type="InterPro" id="IPR036236">
    <property type="entry name" value="Znf_C2H2_sf"/>
</dbReference>
<dbReference type="Proteomes" id="UP000478052">
    <property type="component" value="Unassembled WGS sequence"/>
</dbReference>
<proteinExistence type="predicted"/>
<dbReference type="Pfam" id="PF00096">
    <property type="entry name" value="zf-C2H2"/>
    <property type="match status" value="3"/>
</dbReference>
<feature type="domain" description="C2H2-type" evidence="6">
    <location>
        <begin position="187"/>
        <end position="211"/>
    </location>
</feature>
<evidence type="ECO:0000256" key="4">
    <source>
        <dbReference type="ARBA" id="ARBA00022833"/>
    </source>
</evidence>
<keyword evidence="4" id="KW-0862">Zinc</keyword>
<gene>
    <name evidence="7" type="ORF">FWK35_00000700</name>
</gene>
<reference evidence="7 8" key="1">
    <citation type="submission" date="2019-08" db="EMBL/GenBank/DDBJ databases">
        <title>Whole genome of Aphis craccivora.</title>
        <authorList>
            <person name="Voronova N.V."/>
            <person name="Shulinski R.S."/>
            <person name="Bandarenka Y.V."/>
            <person name="Zhorov D.G."/>
            <person name="Warner D."/>
        </authorList>
    </citation>
    <scope>NUCLEOTIDE SEQUENCE [LARGE SCALE GENOMIC DNA]</scope>
    <source>
        <strain evidence="7">180601</strain>
        <tissue evidence="7">Whole Body</tissue>
    </source>
</reference>
<evidence type="ECO:0000256" key="3">
    <source>
        <dbReference type="ARBA" id="ARBA00022771"/>
    </source>
</evidence>
<dbReference type="GO" id="GO:0008270">
    <property type="term" value="F:zinc ion binding"/>
    <property type="evidence" value="ECO:0007669"/>
    <property type="project" value="UniProtKB-KW"/>
</dbReference>
<evidence type="ECO:0000313" key="8">
    <source>
        <dbReference type="Proteomes" id="UP000478052"/>
    </source>
</evidence>
<dbReference type="OrthoDB" id="6571533at2759"/>
<dbReference type="PANTHER" id="PTHR24409">
    <property type="entry name" value="ZINC FINGER PROTEIN 142"/>
    <property type="match status" value="1"/>
</dbReference>
<evidence type="ECO:0000256" key="2">
    <source>
        <dbReference type="ARBA" id="ARBA00022737"/>
    </source>
</evidence>
<feature type="domain" description="C2H2-type" evidence="6">
    <location>
        <begin position="43"/>
        <end position="72"/>
    </location>
</feature>
<dbReference type="SMART" id="SM00355">
    <property type="entry name" value="ZnF_C2H2"/>
    <property type="match status" value="5"/>
</dbReference>
<dbReference type="GO" id="GO:0005634">
    <property type="term" value="C:nucleus"/>
    <property type="evidence" value="ECO:0007669"/>
    <property type="project" value="TreeGrafter"/>
</dbReference>
<evidence type="ECO:0000256" key="1">
    <source>
        <dbReference type="ARBA" id="ARBA00022723"/>
    </source>
</evidence>
<dbReference type="PROSITE" id="PS00028">
    <property type="entry name" value="ZINC_FINGER_C2H2_1"/>
    <property type="match status" value="1"/>
</dbReference>
<evidence type="ECO:0000313" key="7">
    <source>
        <dbReference type="EMBL" id="KAF0768085.1"/>
    </source>
</evidence>
<dbReference type="Gene3D" id="3.30.160.60">
    <property type="entry name" value="Classic Zinc Finger"/>
    <property type="match status" value="2"/>
</dbReference>
<evidence type="ECO:0000256" key="5">
    <source>
        <dbReference type="PROSITE-ProRule" id="PRU00042"/>
    </source>
</evidence>
<dbReference type="InterPro" id="IPR013087">
    <property type="entry name" value="Znf_C2H2_type"/>
</dbReference>
<comment type="caution">
    <text evidence="7">The sequence shown here is derived from an EMBL/GenBank/DDBJ whole genome shotgun (WGS) entry which is preliminary data.</text>
</comment>
<dbReference type="AlphaFoldDB" id="A0A6G0ZB25"/>
<feature type="domain" description="C2H2-type" evidence="6">
    <location>
        <begin position="129"/>
        <end position="152"/>
    </location>
</feature>
<dbReference type="PANTHER" id="PTHR24409:SF295">
    <property type="entry name" value="AZ2-RELATED"/>
    <property type="match status" value="1"/>
</dbReference>
<keyword evidence="1" id="KW-0479">Metal-binding</keyword>
<feature type="domain" description="C2H2-type" evidence="6">
    <location>
        <begin position="157"/>
        <end position="185"/>
    </location>
</feature>
<evidence type="ECO:0000259" key="6">
    <source>
        <dbReference type="PROSITE" id="PS50157"/>
    </source>
</evidence>
<sequence length="227" mass="26980">MDIKYVRRTSSLEDKSYKNKRSLRRHIKDECGVDPKFKWQPRYFCPNADCGKNYKYKPTLTYHITHECGVPPKYHCPLCFKSFPRFNSMAHVKPINGRYYCLNNCGRHYKNKRDMGYHFRHECGMPLKYQCNYCEMKYINKSKLKQHTALKHRMVWFTCANGCGKKYKHRTNLLRHKKNECGVEPQFKCSFCPKAYTQNASLKLHVLRQHTTGIVSGSIDKRTFNVN</sequence>
<dbReference type="GO" id="GO:0000977">
    <property type="term" value="F:RNA polymerase II transcription regulatory region sequence-specific DNA binding"/>
    <property type="evidence" value="ECO:0007669"/>
    <property type="project" value="TreeGrafter"/>
</dbReference>
<protein>
    <submittedName>
        <fullName evidence="7">Longitudinals lacking protein, isoforms N/O/W/X/Y-like isoform X2</fullName>
    </submittedName>
</protein>
<dbReference type="GO" id="GO:0000981">
    <property type="term" value="F:DNA-binding transcription factor activity, RNA polymerase II-specific"/>
    <property type="evidence" value="ECO:0007669"/>
    <property type="project" value="TreeGrafter"/>
</dbReference>
<organism evidence="7 8">
    <name type="scientific">Aphis craccivora</name>
    <name type="common">Cowpea aphid</name>
    <dbReference type="NCBI Taxonomy" id="307492"/>
    <lineage>
        <taxon>Eukaryota</taxon>
        <taxon>Metazoa</taxon>
        <taxon>Ecdysozoa</taxon>
        <taxon>Arthropoda</taxon>
        <taxon>Hexapoda</taxon>
        <taxon>Insecta</taxon>
        <taxon>Pterygota</taxon>
        <taxon>Neoptera</taxon>
        <taxon>Paraneoptera</taxon>
        <taxon>Hemiptera</taxon>
        <taxon>Sternorrhyncha</taxon>
        <taxon>Aphidomorpha</taxon>
        <taxon>Aphidoidea</taxon>
        <taxon>Aphididae</taxon>
        <taxon>Aphidini</taxon>
        <taxon>Aphis</taxon>
        <taxon>Aphis</taxon>
    </lineage>
</organism>
<dbReference type="EMBL" id="VUJU01000839">
    <property type="protein sequence ID" value="KAF0768085.1"/>
    <property type="molecule type" value="Genomic_DNA"/>
</dbReference>
<accession>A0A6G0ZB25</accession>
<keyword evidence="2" id="KW-0677">Repeat</keyword>
<dbReference type="SUPFAM" id="SSF57667">
    <property type="entry name" value="beta-beta-alpha zinc fingers"/>
    <property type="match status" value="1"/>
</dbReference>